<keyword evidence="13" id="KW-1185">Reference proteome</keyword>
<dbReference type="EMBL" id="CP122979">
    <property type="protein sequence ID" value="WGI36253.1"/>
    <property type="molecule type" value="Genomic_DNA"/>
</dbReference>
<keyword evidence="7 11" id="KW-1133">Transmembrane helix</keyword>
<dbReference type="InterPro" id="IPR035908">
    <property type="entry name" value="F0_ATP_A_sf"/>
</dbReference>
<comment type="similarity">
    <text evidence="2">Belongs to the ATPase A chain family.</text>
</comment>
<dbReference type="NCBIfam" id="NF004487">
    <property type="entry name" value="PRK05815.3-5"/>
    <property type="match status" value="1"/>
</dbReference>
<evidence type="ECO:0000256" key="4">
    <source>
        <dbReference type="ARBA" id="ARBA00022547"/>
    </source>
</evidence>
<feature type="transmembrane region" description="Helical" evidence="11">
    <location>
        <begin position="103"/>
        <end position="122"/>
    </location>
</feature>
<dbReference type="SUPFAM" id="SSF81336">
    <property type="entry name" value="F1F0 ATP synthase subunit A"/>
    <property type="match status" value="1"/>
</dbReference>
<keyword evidence="5 11" id="KW-0812">Transmembrane</keyword>
<keyword evidence="4" id="KW-0138">CF(0)</keyword>
<keyword evidence="10" id="KW-0066">ATP synthesis</keyword>
<evidence type="ECO:0000256" key="6">
    <source>
        <dbReference type="ARBA" id="ARBA00022781"/>
    </source>
</evidence>
<gene>
    <name evidence="12" type="ORF">QEG99_02115</name>
</gene>
<evidence type="ECO:0000256" key="11">
    <source>
        <dbReference type="SAM" id="Phobius"/>
    </source>
</evidence>
<dbReference type="InterPro" id="IPR045082">
    <property type="entry name" value="ATP_syn_F0_a_bact/chloroplast"/>
</dbReference>
<feature type="transmembrane region" description="Helical" evidence="11">
    <location>
        <begin position="78"/>
        <end position="97"/>
    </location>
</feature>
<dbReference type="CDD" id="cd00310">
    <property type="entry name" value="ATP-synt_Fo_a_6"/>
    <property type="match status" value="1"/>
</dbReference>
<feature type="transmembrane region" description="Helical" evidence="11">
    <location>
        <begin position="15"/>
        <end position="34"/>
    </location>
</feature>
<evidence type="ECO:0000256" key="3">
    <source>
        <dbReference type="ARBA" id="ARBA00022448"/>
    </source>
</evidence>
<dbReference type="PANTHER" id="PTHR42823">
    <property type="entry name" value="ATP SYNTHASE SUBUNIT A, CHLOROPLASTIC"/>
    <property type="match status" value="1"/>
</dbReference>
<evidence type="ECO:0000256" key="10">
    <source>
        <dbReference type="ARBA" id="ARBA00023310"/>
    </source>
</evidence>
<evidence type="ECO:0000256" key="7">
    <source>
        <dbReference type="ARBA" id="ARBA00022989"/>
    </source>
</evidence>
<dbReference type="RefSeq" id="WP_280101554.1">
    <property type="nucleotide sequence ID" value="NZ_CP122979.1"/>
</dbReference>
<sequence length="229" mass="25744">MDKDSFLSNWNQPQLFTLFVMVFLICIISLILYFQIKKTKKDKAPNTAVYIVEQYFGIVDKLVDESSNSGRIAKFKPYLFGLLTFLLFGNLLSVIGLEPVGSTISVTLTLALISWLGIYVIGISYQRLSFFKKYINPLEIISIPAPLISLSFRMFGNIIGGSTLLIIFYAGLQFIWNLLPIGSFALFNLPAAIFLSPLVFYLDIFGVVIQSYVFTLLTTMFWSSSADGE</sequence>
<keyword evidence="6" id="KW-0375">Hydrogen ion transport</keyword>
<keyword evidence="9 11" id="KW-0472">Membrane</keyword>
<accession>A0ABY8LUN1</accession>
<evidence type="ECO:0000256" key="5">
    <source>
        <dbReference type="ARBA" id="ARBA00022692"/>
    </source>
</evidence>
<evidence type="ECO:0000256" key="1">
    <source>
        <dbReference type="ARBA" id="ARBA00004141"/>
    </source>
</evidence>
<feature type="transmembrane region" description="Helical" evidence="11">
    <location>
        <begin position="158"/>
        <end position="179"/>
    </location>
</feature>
<organism evidence="12 13">
    <name type="scientific">Mesomycoplasma lagogenitalium</name>
    <dbReference type="NCBI Taxonomy" id="171286"/>
    <lineage>
        <taxon>Bacteria</taxon>
        <taxon>Bacillati</taxon>
        <taxon>Mycoplasmatota</taxon>
        <taxon>Mycoplasmoidales</taxon>
        <taxon>Metamycoplasmataceae</taxon>
        <taxon>Mesomycoplasma</taxon>
    </lineage>
</organism>
<evidence type="ECO:0000256" key="9">
    <source>
        <dbReference type="ARBA" id="ARBA00023136"/>
    </source>
</evidence>
<keyword evidence="3" id="KW-0813">Transport</keyword>
<proteinExistence type="inferred from homology"/>
<evidence type="ECO:0000313" key="12">
    <source>
        <dbReference type="EMBL" id="WGI36253.1"/>
    </source>
</evidence>
<dbReference type="Pfam" id="PF00119">
    <property type="entry name" value="ATP-synt_A"/>
    <property type="match status" value="1"/>
</dbReference>
<feature type="transmembrane region" description="Helical" evidence="11">
    <location>
        <begin position="191"/>
        <end position="214"/>
    </location>
</feature>
<evidence type="ECO:0000313" key="13">
    <source>
        <dbReference type="Proteomes" id="UP001179842"/>
    </source>
</evidence>
<dbReference type="InterPro" id="IPR000568">
    <property type="entry name" value="ATP_synth_F0_asu"/>
</dbReference>
<evidence type="ECO:0000256" key="2">
    <source>
        <dbReference type="ARBA" id="ARBA00006810"/>
    </source>
</evidence>
<dbReference type="Gene3D" id="1.20.120.220">
    <property type="entry name" value="ATP synthase, F0 complex, subunit A"/>
    <property type="match status" value="1"/>
</dbReference>
<comment type="subcellular location">
    <subcellularLocation>
        <location evidence="1">Membrane</location>
        <topology evidence="1">Multi-pass membrane protein</topology>
    </subcellularLocation>
</comment>
<protein>
    <submittedName>
        <fullName evidence="12">F0F1 ATP synthase subunit A</fullName>
    </submittedName>
</protein>
<evidence type="ECO:0000256" key="8">
    <source>
        <dbReference type="ARBA" id="ARBA00023065"/>
    </source>
</evidence>
<name>A0ABY8LUN1_9BACT</name>
<reference evidence="12" key="1">
    <citation type="submission" date="2023-04" db="EMBL/GenBank/DDBJ databases">
        <title>Completed genome of Mycoplasma lagogenitalium type strain 12MS.</title>
        <authorList>
            <person name="Spergser J."/>
        </authorList>
    </citation>
    <scope>NUCLEOTIDE SEQUENCE</scope>
    <source>
        <strain evidence="12">12MS</strain>
    </source>
</reference>
<dbReference type="PANTHER" id="PTHR42823:SF3">
    <property type="entry name" value="ATP SYNTHASE SUBUNIT A, CHLOROPLASTIC"/>
    <property type="match status" value="1"/>
</dbReference>
<keyword evidence="8" id="KW-0406">Ion transport</keyword>
<dbReference type="Proteomes" id="UP001179842">
    <property type="component" value="Chromosome"/>
</dbReference>